<dbReference type="PROSITE" id="PS00018">
    <property type="entry name" value="EF_HAND_1"/>
    <property type="match status" value="1"/>
</dbReference>
<name>A0A267GF98_9PLAT</name>
<evidence type="ECO:0000256" key="1">
    <source>
        <dbReference type="ARBA" id="ARBA00022837"/>
    </source>
</evidence>
<sequence>ETIFAKNCKKSKIDCKKMQRAIRYFALIVMSWLGLISLPSVDAAKRPRPTPTTVPMRKLCLEHGGADWIFTKSFSIDEMLHYCETLAGNTATLQRVAEQWPSISDQRGACYNPDSWTFQPGAYSFLLRAIFRHHIDVNLDGKMSWREMRLYLEPALRYRLLPGLLDDEYRSLLDAHFRGSRTPRMPISEAEFVSAALRMLRAEWPLLVKRTIPDLDGDNCVTRAEFARADCRRRIKEVDLYFRVADLDGNRAVTGPELMHFRDTVQPQPGEESGAQAFNAFFGAVQGMIDSYKEDYYHKTSYAHDQMITFNEINLYICERVI</sequence>
<evidence type="ECO:0000313" key="3">
    <source>
        <dbReference type="EMBL" id="PAA84676.1"/>
    </source>
</evidence>
<organism evidence="3 4">
    <name type="scientific">Macrostomum lignano</name>
    <dbReference type="NCBI Taxonomy" id="282301"/>
    <lineage>
        <taxon>Eukaryota</taxon>
        <taxon>Metazoa</taxon>
        <taxon>Spiralia</taxon>
        <taxon>Lophotrochozoa</taxon>
        <taxon>Platyhelminthes</taxon>
        <taxon>Rhabditophora</taxon>
        <taxon>Macrostomorpha</taxon>
        <taxon>Macrostomida</taxon>
        <taxon>Macrostomidae</taxon>
        <taxon>Macrostomum</taxon>
    </lineage>
</organism>
<feature type="non-terminal residue" evidence="3">
    <location>
        <position position="1"/>
    </location>
</feature>
<reference evidence="3 4" key="1">
    <citation type="submission" date="2017-06" db="EMBL/GenBank/DDBJ databases">
        <title>A platform for efficient transgenesis in Macrostomum lignano, a flatworm model organism for stem cell research.</title>
        <authorList>
            <person name="Berezikov E."/>
        </authorList>
    </citation>
    <scope>NUCLEOTIDE SEQUENCE [LARGE SCALE GENOMIC DNA]</scope>
    <source>
        <strain evidence="3">DV1</strain>
        <tissue evidence="3">Whole organism</tissue>
    </source>
</reference>
<gene>
    <name evidence="3" type="ORF">BOX15_Mlig013655g2</name>
</gene>
<keyword evidence="1" id="KW-0106">Calcium</keyword>
<dbReference type="InterPro" id="IPR011992">
    <property type="entry name" value="EF-hand-dom_pair"/>
</dbReference>
<dbReference type="AlphaFoldDB" id="A0A267GF98"/>
<evidence type="ECO:0000313" key="4">
    <source>
        <dbReference type="Proteomes" id="UP000215902"/>
    </source>
</evidence>
<evidence type="ECO:0008006" key="5">
    <source>
        <dbReference type="Google" id="ProtNLM"/>
    </source>
</evidence>
<feature type="transmembrane region" description="Helical" evidence="2">
    <location>
        <begin position="21"/>
        <end position="41"/>
    </location>
</feature>
<dbReference type="SUPFAM" id="SSF47473">
    <property type="entry name" value="EF-hand"/>
    <property type="match status" value="1"/>
</dbReference>
<accession>A0A267GF98</accession>
<proteinExistence type="predicted"/>
<protein>
    <recommendedName>
        <fullName evidence="5">EF-hand domain-containing protein</fullName>
    </recommendedName>
</protein>
<keyword evidence="2" id="KW-0472">Membrane</keyword>
<keyword evidence="4" id="KW-1185">Reference proteome</keyword>
<dbReference type="Proteomes" id="UP000215902">
    <property type="component" value="Unassembled WGS sequence"/>
</dbReference>
<keyword evidence="2" id="KW-0812">Transmembrane</keyword>
<comment type="caution">
    <text evidence="3">The sequence shown here is derived from an EMBL/GenBank/DDBJ whole genome shotgun (WGS) entry which is preliminary data.</text>
</comment>
<evidence type="ECO:0000256" key="2">
    <source>
        <dbReference type="SAM" id="Phobius"/>
    </source>
</evidence>
<keyword evidence="2" id="KW-1133">Transmembrane helix</keyword>
<dbReference type="Gene3D" id="1.10.238.10">
    <property type="entry name" value="EF-hand"/>
    <property type="match status" value="1"/>
</dbReference>
<dbReference type="EMBL" id="NIVC01000364">
    <property type="protein sequence ID" value="PAA84676.1"/>
    <property type="molecule type" value="Genomic_DNA"/>
</dbReference>
<dbReference type="InterPro" id="IPR018247">
    <property type="entry name" value="EF_Hand_1_Ca_BS"/>
</dbReference>